<dbReference type="HOGENOM" id="CLU_2925945_0_0_1"/>
<evidence type="ECO:0000313" key="1">
    <source>
        <dbReference type="EnsemblPlants" id="LPERR08G05410.2"/>
    </source>
</evidence>
<evidence type="ECO:0000313" key="2">
    <source>
        <dbReference type="Proteomes" id="UP000032180"/>
    </source>
</evidence>
<dbReference type="AlphaFoldDB" id="A0A0D9X5B2"/>
<accession>A0A0D9X5B2</accession>
<reference evidence="1 2" key="1">
    <citation type="submission" date="2012-08" db="EMBL/GenBank/DDBJ databases">
        <title>Oryza genome evolution.</title>
        <authorList>
            <person name="Wing R.A."/>
        </authorList>
    </citation>
    <scope>NUCLEOTIDE SEQUENCE</scope>
</reference>
<name>A0A0D9X5B2_9ORYZ</name>
<organism evidence="1 2">
    <name type="scientific">Leersia perrieri</name>
    <dbReference type="NCBI Taxonomy" id="77586"/>
    <lineage>
        <taxon>Eukaryota</taxon>
        <taxon>Viridiplantae</taxon>
        <taxon>Streptophyta</taxon>
        <taxon>Embryophyta</taxon>
        <taxon>Tracheophyta</taxon>
        <taxon>Spermatophyta</taxon>
        <taxon>Magnoliopsida</taxon>
        <taxon>Liliopsida</taxon>
        <taxon>Poales</taxon>
        <taxon>Poaceae</taxon>
        <taxon>BOP clade</taxon>
        <taxon>Oryzoideae</taxon>
        <taxon>Oryzeae</taxon>
        <taxon>Oryzinae</taxon>
        <taxon>Leersia</taxon>
    </lineage>
</organism>
<keyword evidence="2" id="KW-1185">Reference proteome</keyword>
<reference evidence="2" key="2">
    <citation type="submission" date="2013-12" db="EMBL/GenBank/DDBJ databases">
        <authorList>
            <person name="Yu Y."/>
            <person name="Lee S."/>
            <person name="de Baynast K."/>
            <person name="Wissotski M."/>
            <person name="Liu L."/>
            <person name="Talag J."/>
            <person name="Goicoechea J."/>
            <person name="Angelova A."/>
            <person name="Jetty R."/>
            <person name="Kudrna D."/>
            <person name="Golser W."/>
            <person name="Rivera L."/>
            <person name="Zhang J."/>
            <person name="Wing R."/>
        </authorList>
    </citation>
    <scope>NUCLEOTIDE SEQUENCE</scope>
</reference>
<sequence length="61" mass="6750">MAASSPISPLIAYNPHLPRHCRPGRCTLHLLQLISFEGSLTVCVIPFHFPLLIRQAPMMVG</sequence>
<dbReference type="Gramene" id="LPERR08G05410.2">
    <property type="protein sequence ID" value="LPERR08G05410.2"/>
    <property type="gene ID" value="LPERR08G05410"/>
</dbReference>
<dbReference type="Proteomes" id="UP000032180">
    <property type="component" value="Chromosome 8"/>
</dbReference>
<proteinExistence type="predicted"/>
<protein>
    <submittedName>
        <fullName evidence="1">Uncharacterized protein</fullName>
    </submittedName>
</protein>
<dbReference type="EnsemblPlants" id="LPERR08G05410.2">
    <property type="protein sequence ID" value="LPERR08G05410.2"/>
    <property type="gene ID" value="LPERR08G05410"/>
</dbReference>
<reference evidence="1" key="3">
    <citation type="submission" date="2015-04" db="UniProtKB">
        <authorList>
            <consortium name="EnsemblPlants"/>
        </authorList>
    </citation>
    <scope>IDENTIFICATION</scope>
</reference>